<proteinExistence type="predicted"/>
<accession>A0A377NCV1</accession>
<evidence type="ECO:0000313" key="2">
    <source>
        <dbReference type="Proteomes" id="UP000254304"/>
    </source>
</evidence>
<name>A0A377NCV1_9GAMM</name>
<dbReference type="AlphaFoldDB" id="A0A377NCV1"/>
<evidence type="ECO:0000313" key="1">
    <source>
        <dbReference type="EMBL" id="STQ43786.1"/>
    </source>
</evidence>
<gene>
    <name evidence="1" type="ORF">NCTC12157_01486</name>
</gene>
<protein>
    <submittedName>
        <fullName evidence="1">Uncharacterized protein</fullName>
    </submittedName>
</protein>
<reference evidence="1 2" key="1">
    <citation type="submission" date="2018-06" db="EMBL/GenBank/DDBJ databases">
        <authorList>
            <consortium name="Pathogen Informatics"/>
            <person name="Doyle S."/>
        </authorList>
    </citation>
    <scope>NUCLEOTIDE SEQUENCE [LARGE SCALE GENOMIC DNA]</scope>
    <source>
        <strain evidence="1 2">NCTC12157</strain>
    </source>
</reference>
<organism evidence="1 2">
    <name type="scientific">Ewingella americana</name>
    <dbReference type="NCBI Taxonomy" id="41202"/>
    <lineage>
        <taxon>Bacteria</taxon>
        <taxon>Pseudomonadati</taxon>
        <taxon>Pseudomonadota</taxon>
        <taxon>Gammaproteobacteria</taxon>
        <taxon>Enterobacterales</taxon>
        <taxon>Yersiniaceae</taxon>
        <taxon>Ewingella</taxon>
    </lineage>
</organism>
<sequence>MIEVFFIAVNNFPNPQISPTQTFSFSVRIRREMDRRRVLLVYTLEYVNGLD</sequence>
<dbReference type="Proteomes" id="UP000254304">
    <property type="component" value="Unassembled WGS sequence"/>
</dbReference>
<dbReference type="EMBL" id="UGGO01000001">
    <property type="protein sequence ID" value="STQ43786.1"/>
    <property type="molecule type" value="Genomic_DNA"/>
</dbReference>